<dbReference type="Gene3D" id="3.90.850.10">
    <property type="entry name" value="Fumarylacetoacetase-like, C-terminal domain"/>
    <property type="match status" value="1"/>
</dbReference>
<feature type="domain" description="Fumarylacetoacetase-like C-terminal" evidence="3">
    <location>
        <begin position="80"/>
        <end position="290"/>
    </location>
</feature>
<name>A0A6H0XSP1_9PEZI</name>
<keyword evidence="2" id="KW-0479">Metal-binding</keyword>
<organism evidence="4 5">
    <name type="scientific">Peltaster fructicola</name>
    <dbReference type="NCBI Taxonomy" id="286661"/>
    <lineage>
        <taxon>Eukaryota</taxon>
        <taxon>Fungi</taxon>
        <taxon>Dikarya</taxon>
        <taxon>Ascomycota</taxon>
        <taxon>Pezizomycotina</taxon>
        <taxon>Dothideomycetes</taxon>
        <taxon>Dothideomycetes incertae sedis</taxon>
        <taxon>Peltaster</taxon>
    </lineage>
</organism>
<gene>
    <name evidence="4" type="ORF">AMS68_003156</name>
</gene>
<dbReference type="OrthoDB" id="411064at2759"/>
<evidence type="ECO:0000313" key="5">
    <source>
        <dbReference type="Proteomes" id="UP000503462"/>
    </source>
</evidence>
<dbReference type="GO" id="GO:0046872">
    <property type="term" value="F:metal ion binding"/>
    <property type="evidence" value="ECO:0007669"/>
    <property type="project" value="UniProtKB-KW"/>
</dbReference>
<dbReference type="SUPFAM" id="SSF56529">
    <property type="entry name" value="FAH"/>
    <property type="match status" value="1"/>
</dbReference>
<dbReference type="AlphaFoldDB" id="A0A6H0XSP1"/>
<protein>
    <recommendedName>
        <fullName evidence="3">Fumarylacetoacetase-like C-terminal domain-containing protein</fullName>
    </recommendedName>
</protein>
<evidence type="ECO:0000256" key="1">
    <source>
        <dbReference type="ARBA" id="ARBA00010211"/>
    </source>
</evidence>
<dbReference type="InterPro" id="IPR036663">
    <property type="entry name" value="Fumarylacetoacetase_C_sf"/>
</dbReference>
<evidence type="ECO:0000313" key="4">
    <source>
        <dbReference type="EMBL" id="QIW97638.1"/>
    </source>
</evidence>
<proteinExistence type="inferred from homology"/>
<evidence type="ECO:0000259" key="3">
    <source>
        <dbReference type="Pfam" id="PF01557"/>
    </source>
</evidence>
<sequence length="293" mass="31648">MAPLTSWDRLVRYVSKNGEIRYGEPIVEGQNPDIDGLAQSGKLKVKVLEGSTPFDAKPTGEEDEVSQLLGPLTPKDVSIVRCIGINYKTHIAEIGFDLPENPTVFQKPGNAVADTRQPVPIPKIAQAQCDYEGELTIVIGKTCKNVSKEEALDYVAGYVSSNDVSCRDWQIEKTKAGFMPQWCFSKSFDKYAPMGPAIVSTKLLGDGKGLSLKTYVNGQVRQETNTSDLCFGVAEIVSFLSTGSTLDVGSCIMTGTPGGVGLGMKPQTWLKDGDEVAVEIQGIGKVVNTMKFE</sequence>
<dbReference type="InterPro" id="IPR011234">
    <property type="entry name" value="Fumarylacetoacetase-like_C"/>
</dbReference>
<comment type="similarity">
    <text evidence="1">Belongs to the FAH family.</text>
</comment>
<dbReference type="FunFam" id="3.90.850.10:FF:000002">
    <property type="entry name" value="2-hydroxyhepta-2,4-diene-1,7-dioate isomerase"/>
    <property type="match status" value="1"/>
</dbReference>
<dbReference type="GO" id="GO:0006107">
    <property type="term" value="P:oxaloacetate metabolic process"/>
    <property type="evidence" value="ECO:0007669"/>
    <property type="project" value="UniProtKB-ARBA"/>
</dbReference>
<dbReference type="GO" id="GO:0050163">
    <property type="term" value="F:oxaloacetate tautomerase activity"/>
    <property type="evidence" value="ECO:0007669"/>
    <property type="project" value="UniProtKB-ARBA"/>
</dbReference>
<accession>A0A6H0XSP1</accession>
<dbReference type="PANTHER" id="PTHR11820:SF100">
    <property type="entry name" value="FUMARYLACETOACETATE HYDROLASE FAMILY PROTEIN (AFU_ORTHOLOGUE AFUA_4G01490)"/>
    <property type="match status" value="1"/>
</dbReference>
<keyword evidence="5" id="KW-1185">Reference proteome</keyword>
<dbReference type="EMBL" id="CP051140">
    <property type="protein sequence ID" value="QIW97638.1"/>
    <property type="molecule type" value="Genomic_DNA"/>
</dbReference>
<reference evidence="4 5" key="1">
    <citation type="journal article" date="2016" name="Sci. Rep.">
        <title>Peltaster fructicola genome reveals evolution from an invasive phytopathogen to an ectophytic parasite.</title>
        <authorList>
            <person name="Xu C."/>
            <person name="Chen H."/>
            <person name="Gleason M.L."/>
            <person name="Xu J.R."/>
            <person name="Liu H."/>
            <person name="Zhang R."/>
            <person name="Sun G."/>
        </authorList>
    </citation>
    <scope>NUCLEOTIDE SEQUENCE [LARGE SCALE GENOMIC DNA]</scope>
    <source>
        <strain evidence="4 5">LNHT1506</strain>
    </source>
</reference>
<evidence type="ECO:0000256" key="2">
    <source>
        <dbReference type="ARBA" id="ARBA00022723"/>
    </source>
</evidence>
<dbReference type="PANTHER" id="PTHR11820">
    <property type="entry name" value="ACYLPYRUVASE"/>
    <property type="match status" value="1"/>
</dbReference>
<dbReference type="Pfam" id="PF01557">
    <property type="entry name" value="FAA_hydrolase"/>
    <property type="match status" value="1"/>
</dbReference>
<dbReference type="Proteomes" id="UP000503462">
    <property type="component" value="Chromosome 2"/>
</dbReference>